<sequence>MAKKGKNWIKGQLSDKYYKKSKREGFRSRAAYKLLQIDLKYNIFKIKGKFPKKILDLGAAPGAWIEVIARKYLDIPLAKRYRNFKIIGIDLTTIRPFEDAPFIETHRVDIFSEQCENEIIQPEKLFDVILSDLAPKTSGDFRDIAKQEAMVEKVFEFTKYLKKHGNIVVKMFQSEFTNEIMKKWNPYFRTLKRMKPPASRESSRELYIVGLNFI</sequence>
<keyword evidence="2 5" id="KW-0489">Methyltransferase</keyword>
<keyword evidence="4 5" id="KW-0949">S-adenosyl-L-methionine</keyword>
<reference evidence="8 9" key="2">
    <citation type="journal article" date="2024" name="Int. J. Syst. Evol. Microbiol.">
        <title>Promethearchaeum syntrophicum gen. nov., sp. nov., an anaerobic, obligately syntrophic archaeon, the first isolate of the lineage 'Asgard' archaea, and proposal of the new archaeal phylum Promethearchaeota phyl. nov. and kingdom Promethearchaeati regn. nov.</title>
        <authorList>
            <person name="Imachi H."/>
            <person name="Nobu M.K."/>
            <person name="Kato S."/>
            <person name="Takaki Y."/>
            <person name="Miyazaki M."/>
            <person name="Miyata M."/>
            <person name="Ogawara M."/>
            <person name="Saito Y."/>
            <person name="Sakai S."/>
            <person name="Tahara Y.O."/>
            <person name="Takano Y."/>
            <person name="Tasumi E."/>
            <person name="Uematsu K."/>
            <person name="Yoshimura T."/>
            <person name="Itoh T."/>
            <person name="Ohkuma M."/>
            <person name="Takai K."/>
        </authorList>
    </citation>
    <scope>NUCLEOTIDE SEQUENCE [LARGE SCALE GENOMIC DNA]</scope>
    <source>
        <strain evidence="8 9">MK-D1</strain>
    </source>
</reference>
<gene>
    <name evidence="5" type="primary">rlmE</name>
    <name evidence="8" type="ORF">DSAG12_01199</name>
</gene>
<protein>
    <recommendedName>
        <fullName evidence="5">Ribosomal RNA large subunit methyltransferase E</fullName>
        <ecNumber evidence="5">2.1.1.166</ecNumber>
    </recommendedName>
    <alternativeName>
        <fullName evidence="5">23S rRNA Um2552 methyltransferase</fullName>
    </alternativeName>
    <alternativeName>
        <fullName evidence="5">rRNA (uridine-2'-O-)-methyltransferase</fullName>
    </alternativeName>
</protein>
<dbReference type="EMBL" id="CP042905">
    <property type="protein sequence ID" value="QEE15374.1"/>
    <property type="molecule type" value="Genomic_DNA"/>
</dbReference>
<feature type="domain" description="Ribosomal RNA methyltransferase FtsJ" evidence="7">
    <location>
        <begin position="26"/>
        <end position="213"/>
    </location>
</feature>
<dbReference type="AlphaFoldDB" id="A0A5B9D8B5"/>
<evidence type="ECO:0000259" key="7">
    <source>
        <dbReference type="Pfam" id="PF01728"/>
    </source>
</evidence>
<dbReference type="RefSeq" id="WP_162306588.1">
    <property type="nucleotide sequence ID" value="NZ_CP042905.2"/>
</dbReference>
<evidence type="ECO:0000256" key="2">
    <source>
        <dbReference type="ARBA" id="ARBA00022603"/>
    </source>
</evidence>
<keyword evidence="9" id="KW-1185">Reference proteome</keyword>
<dbReference type="InterPro" id="IPR050082">
    <property type="entry name" value="RNA_methyltr_RlmE"/>
</dbReference>
<dbReference type="EC" id="2.1.1.166" evidence="5"/>
<dbReference type="HAMAP" id="MF_01547">
    <property type="entry name" value="RNA_methyltr_E"/>
    <property type="match status" value="1"/>
</dbReference>
<proteinExistence type="inferred from homology"/>
<feature type="binding site" evidence="5">
    <location>
        <position position="62"/>
    </location>
    <ligand>
        <name>S-adenosyl-L-methionine</name>
        <dbReference type="ChEBI" id="CHEBI:59789"/>
    </ligand>
</feature>
<evidence type="ECO:0000256" key="4">
    <source>
        <dbReference type="ARBA" id="ARBA00022691"/>
    </source>
</evidence>
<dbReference type="Gene3D" id="3.40.50.150">
    <property type="entry name" value="Vaccinia Virus protein VP39"/>
    <property type="match status" value="1"/>
</dbReference>
<evidence type="ECO:0000313" key="9">
    <source>
        <dbReference type="Proteomes" id="UP000321408"/>
    </source>
</evidence>
<dbReference type="InterPro" id="IPR015507">
    <property type="entry name" value="rRNA-MeTfrase_E"/>
</dbReference>
<feature type="binding site" evidence="5">
    <location>
        <position position="109"/>
    </location>
    <ligand>
        <name>S-adenosyl-L-methionine</name>
        <dbReference type="ChEBI" id="CHEBI:59789"/>
    </ligand>
</feature>
<evidence type="ECO:0000256" key="3">
    <source>
        <dbReference type="ARBA" id="ARBA00022679"/>
    </source>
</evidence>
<dbReference type="Proteomes" id="UP000321408">
    <property type="component" value="Chromosome"/>
</dbReference>
<comment type="catalytic activity">
    <reaction evidence="5">
        <text>uridine(2552) in 23S rRNA + S-adenosyl-L-methionine = 2'-O-methyluridine(2552) in 23S rRNA + S-adenosyl-L-homocysteine + H(+)</text>
        <dbReference type="Rhea" id="RHEA:42720"/>
        <dbReference type="Rhea" id="RHEA-COMP:10202"/>
        <dbReference type="Rhea" id="RHEA-COMP:10203"/>
        <dbReference type="ChEBI" id="CHEBI:15378"/>
        <dbReference type="ChEBI" id="CHEBI:57856"/>
        <dbReference type="ChEBI" id="CHEBI:59789"/>
        <dbReference type="ChEBI" id="CHEBI:65315"/>
        <dbReference type="ChEBI" id="CHEBI:74478"/>
        <dbReference type="EC" id="2.1.1.166"/>
    </reaction>
</comment>
<feature type="binding site" evidence="5">
    <location>
        <position position="64"/>
    </location>
    <ligand>
        <name>S-adenosyl-L-methionine</name>
        <dbReference type="ChEBI" id="CHEBI:59789"/>
    </ligand>
</feature>
<dbReference type="KEGG" id="psyt:DSAG12_01199"/>
<dbReference type="GO" id="GO:0005737">
    <property type="term" value="C:cytoplasm"/>
    <property type="evidence" value="ECO:0007669"/>
    <property type="project" value="UniProtKB-SubCell"/>
</dbReference>
<dbReference type="PIRSF" id="PIRSF005461">
    <property type="entry name" value="23S_rRNA_mtase"/>
    <property type="match status" value="1"/>
</dbReference>
<keyword evidence="1 5" id="KW-0698">rRNA processing</keyword>
<dbReference type="InterPro" id="IPR002877">
    <property type="entry name" value="RNA_MeTrfase_FtsJ_dom"/>
</dbReference>
<keyword evidence="5" id="KW-0963">Cytoplasm</keyword>
<feature type="binding site" evidence="5">
    <location>
        <position position="90"/>
    </location>
    <ligand>
        <name>S-adenosyl-L-methionine</name>
        <dbReference type="ChEBI" id="CHEBI:59789"/>
    </ligand>
</feature>
<dbReference type="OrthoDB" id="26307at2157"/>
<evidence type="ECO:0000256" key="6">
    <source>
        <dbReference type="PIRSR" id="PIRSR005461-1"/>
    </source>
</evidence>
<feature type="binding site" evidence="5">
    <location>
        <position position="132"/>
    </location>
    <ligand>
        <name>S-adenosyl-L-methionine</name>
        <dbReference type="ChEBI" id="CHEBI:59789"/>
    </ligand>
</feature>
<comment type="similarity">
    <text evidence="5">Belongs to the class I-like SAM-binding methyltransferase superfamily. RNA methyltransferase RlmE family.</text>
</comment>
<evidence type="ECO:0000313" key="8">
    <source>
        <dbReference type="EMBL" id="QEE15374.1"/>
    </source>
</evidence>
<dbReference type="PANTHER" id="PTHR10920:SF13">
    <property type="entry name" value="PRE-RRNA 2'-O-RIBOSE RNA METHYLTRANSFERASE FTSJ3"/>
    <property type="match status" value="1"/>
</dbReference>
<name>A0A5B9D8B5_9ARCH</name>
<dbReference type="PANTHER" id="PTHR10920">
    <property type="entry name" value="RIBOSOMAL RNA METHYLTRANSFERASE"/>
    <property type="match status" value="1"/>
</dbReference>
<comment type="function">
    <text evidence="5">Specifically methylates the uridine in position 2552 of 23S rRNA at the 2'-O position of the ribose in the fully assembled 50S ribosomal subunit.</text>
</comment>
<organism evidence="8 9">
    <name type="scientific">Promethearchaeum syntrophicum</name>
    <dbReference type="NCBI Taxonomy" id="2594042"/>
    <lineage>
        <taxon>Archaea</taxon>
        <taxon>Promethearchaeati</taxon>
        <taxon>Promethearchaeota</taxon>
        <taxon>Promethearchaeia</taxon>
        <taxon>Promethearchaeales</taxon>
        <taxon>Promethearchaeaceae</taxon>
        <taxon>Promethearchaeum</taxon>
    </lineage>
</organism>
<dbReference type="GO" id="GO:0008650">
    <property type="term" value="F:rRNA (uridine-2'-O-)-methyltransferase activity"/>
    <property type="evidence" value="ECO:0007669"/>
    <property type="project" value="UniProtKB-UniRule"/>
</dbReference>
<dbReference type="SUPFAM" id="SSF53335">
    <property type="entry name" value="S-adenosyl-L-methionine-dependent methyltransferases"/>
    <property type="match status" value="1"/>
</dbReference>
<feature type="active site" description="Proton acceptor" evidence="5 6">
    <location>
        <position position="170"/>
    </location>
</feature>
<dbReference type="GeneID" id="41329194"/>
<dbReference type="InterPro" id="IPR029063">
    <property type="entry name" value="SAM-dependent_MTases_sf"/>
</dbReference>
<accession>A0A5B9D8B5</accession>
<evidence type="ECO:0000256" key="1">
    <source>
        <dbReference type="ARBA" id="ARBA00022552"/>
    </source>
</evidence>
<keyword evidence="3 5" id="KW-0808">Transferase</keyword>
<comment type="subcellular location">
    <subcellularLocation>
        <location evidence="5">Cytoplasm</location>
    </subcellularLocation>
</comment>
<dbReference type="Pfam" id="PF01728">
    <property type="entry name" value="FtsJ"/>
    <property type="match status" value="1"/>
</dbReference>
<reference evidence="8 9" key="1">
    <citation type="journal article" date="2020" name="Nature">
        <title>Isolation of an archaeon at the prokaryote-eukaryote interface.</title>
        <authorList>
            <person name="Imachi H."/>
            <person name="Nobu M.K."/>
            <person name="Nakahara N."/>
            <person name="Morono Y."/>
            <person name="Ogawara M."/>
            <person name="Takaki Y."/>
            <person name="Takano Y."/>
            <person name="Uematsu K."/>
            <person name="Ikuta T."/>
            <person name="Ito M."/>
            <person name="Matsui Y."/>
            <person name="Miyazaki M."/>
            <person name="Murata K."/>
            <person name="Saito Y."/>
            <person name="Sakai S."/>
            <person name="Song C."/>
            <person name="Tasumi E."/>
            <person name="Yamanaka Y."/>
            <person name="Yamaguchi T."/>
            <person name="Kamagata Y."/>
            <person name="Tamaki H."/>
            <person name="Takai K."/>
        </authorList>
    </citation>
    <scope>NUCLEOTIDE SEQUENCE [LARGE SCALE GENOMIC DNA]</scope>
    <source>
        <strain evidence="8 9">MK-D1</strain>
    </source>
</reference>
<evidence type="ECO:0000256" key="5">
    <source>
        <dbReference type="HAMAP-Rule" id="MF_01547"/>
    </source>
</evidence>